<dbReference type="PROSITE" id="PS00108">
    <property type="entry name" value="PROTEIN_KINASE_ST"/>
    <property type="match status" value="1"/>
</dbReference>
<feature type="region of interest" description="Disordered" evidence="5">
    <location>
        <begin position="295"/>
        <end position="352"/>
    </location>
</feature>
<sequence>MPVDPLRAADPVRIGGHRIVGRLGAGGQGVVYLAESPSGERVAVKLLRADAVDSAAAGSRALAEPAKRAELAELAELDREIELALRVKAFCTAQVLEHGEFGGAPYIVSEYVDGPSLAQVISERGALRGTELRRLAIGTLTALSAIHQAGVVHRDLKPANVLLARDGPRVIDFGIARAADSEATTEHLVGTPPYMAPEQFNGAPAGPASDMFAWAATVTCAATGTPPFGTGPMPATIHRILSGEPKLGDLEGELRELVLQCLAKDPAARPSATTALLRLLGHSVPPPRLLAEGRARAGGHETGGPDDGRPDRAGPDRAGPDRAGPETGVRGNPSGLQDTLPAPGSGPPARTRRAAVAGLAAVALALSAGVGIHLARTSGERPEGAGSGTGDSAAGRGTADGGTATPLARRRTGGTMAPESTTSVRIPGTGITLRENPADSWRVTSYEDNRNVMASGPSSVRAADGDAFEEFEGRHDLVVSPGGSFFVASPQFKTDFFDFDQVRVVDRATGRQSVVRTVGRPAQSRYPRWSPDGSRVLLTVFESVGAEQLIGRSTGFTIVDAAERRGRFVAVADDNDGPHVYAWGPDGTTVIQQAPGGAVRVRNLDGTLVRTLSSVGTMTWDDVAVSPLGTVVTTVCPDKSGNICLWDYVTGVKKATVPMPGGTAFAGWLGERNLLAVRSGGKEKESGKRKESGGKEKEVVMLDLRGRAVRVLAEGPAAEMDKIALEYTAR</sequence>
<evidence type="ECO:0000313" key="7">
    <source>
        <dbReference type="EMBL" id="GIH78879.1"/>
    </source>
</evidence>
<dbReference type="AlphaFoldDB" id="A0A8J3RSN6"/>
<gene>
    <name evidence="7" type="ORF">Plo01_53080</name>
</gene>
<feature type="region of interest" description="Disordered" evidence="5">
    <location>
        <begin position="377"/>
        <end position="435"/>
    </location>
</feature>
<evidence type="ECO:0000256" key="5">
    <source>
        <dbReference type="SAM" id="MobiDB-lite"/>
    </source>
</evidence>
<evidence type="ECO:0000256" key="3">
    <source>
        <dbReference type="ARBA" id="ARBA00022777"/>
    </source>
</evidence>
<evidence type="ECO:0000256" key="2">
    <source>
        <dbReference type="ARBA" id="ARBA00022741"/>
    </source>
</evidence>
<dbReference type="InterPro" id="IPR015943">
    <property type="entry name" value="WD40/YVTN_repeat-like_dom_sf"/>
</dbReference>
<dbReference type="Gene3D" id="1.10.510.10">
    <property type="entry name" value="Transferase(Phosphotransferase) domain 1"/>
    <property type="match status" value="1"/>
</dbReference>
<dbReference type="InterPro" id="IPR008271">
    <property type="entry name" value="Ser/Thr_kinase_AS"/>
</dbReference>
<keyword evidence="4" id="KW-0067">ATP-binding</keyword>
<keyword evidence="2" id="KW-0547">Nucleotide-binding</keyword>
<dbReference type="InterPro" id="IPR011044">
    <property type="entry name" value="Quino_amine_DH_bsu"/>
</dbReference>
<dbReference type="GO" id="GO:0005524">
    <property type="term" value="F:ATP binding"/>
    <property type="evidence" value="ECO:0007669"/>
    <property type="project" value="UniProtKB-KW"/>
</dbReference>
<organism evidence="7 8">
    <name type="scientific">Planobispora longispora</name>
    <dbReference type="NCBI Taxonomy" id="28887"/>
    <lineage>
        <taxon>Bacteria</taxon>
        <taxon>Bacillati</taxon>
        <taxon>Actinomycetota</taxon>
        <taxon>Actinomycetes</taxon>
        <taxon>Streptosporangiales</taxon>
        <taxon>Streptosporangiaceae</taxon>
        <taxon>Planobispora</taxon>
    </lineage>
</organism>
<evidence type="ECO:0000256" key="4">
    <source>
        <dbReference type="ARBA" id="ARBA00022840"/>
    </source>
</evidence>
<keyword evidence="1" id="KW-0808">Transferase</keyword>
<dbReference type="CDD" id="cd14014">
    <property type="entry name" value="STKc_PknB_like"/>
    <property type="match status" value="1"/>
</dbReference>
<dbReference type="EMBL" id="BOOH01000044">
    <property type="protein sequence ID" value="GIH78879.1"/>
    <property type="molecule type" value="Genomic_DNA"/>
</dbReference>
<dbReference type="GO" id="GO:0004674">
    <property type="term" value="F:protein serine/threonine kinase activity"/>
    <property type="evidence" value="ECO:0007669"/>
    <property type="project" value="TreeGrafter"/>
</dbReference>
<dbReference type="Pfam" id="PF00069">
    <property type="entry name" value="Pkinase"/>
    <property type="match status" value="1"/>
</dbReference>
<dbReference type="SUPFAM" id="SSF50969">
    <property type="entry name" value="YVTN repeat-like/Quinoprotein amine dehydrogenase"/>
    <property type="match status" value="1"/>
</dbReference>
<evidence type="ECO:0000259" key="6">
    <source>
        <dbReference type="PROSITE" id="PS50011"/>
    </source>
</evidence>
<evidence type="ECO:0000256" key="1">
    <source>
        <dbReference type="ARBA" id="ARBA00022679"/>
    </source>
</evidence>
<accession>A0A8J3RSN6</accession>
<evidence type="ECO:0000313" key="8">
    <source>
        <dbReference type="Proteomes" id="UP000616724"/>
    </source>
</evidence>
<dbReference type="InterPro" id="IPR000719">
    <property type="entry name" value="Prot_kinase_dom"/>
</dbReference>
<dbReference type="PANTHER" id="PTHR43289:SF34">
    <property type="entry name" value="SERINE_THREONINE-PROTEIN KINASE YBDM-RELATED"/>
    <property type="match status" value="1"/>
</dbReference>
<keyword evidence="8" id="KW-1185">Reference proteome</keyword>
<keyword evidence="3" id="KW-0418">Kinase</keyword>
<reference evidence="7 8" key="1">
    <citation type="submission" date="2021-01" db="EMBL/GenBank/DDBJ databases">
        <title>Whole genome shotgun sequence of Planobispora longispora NBRC 13918.</title>
        <authorList>
            <person name="Komaki H."/>
            <person name="Tamura T."/>
        </authorList>
    </citation>
    <scope>NUCLEOTIDE SEQUENCE [LARGE SCALE GENOMIC DNA]</scope>
    <source>
        <strain evidence="7 8">NBRC 13918</strain>
    </source>
</reference>
<proteinExistence type="predicted"/>
<protein>
    <recommendedName>
        <fullName evidence="6">Protein kinase domain-containing protein</fullName>
    </recommendedName>
</protein>
<dbReference type="PANTHER" id="PTHR43289">
    <property type="entry name" value="MITOGEN-ACTIVATED PROTEIN KINASE KINASE KINASE 20-RELATED"/>
    <property type="match status" value="1"/>
</dbReference>
<feature type="domain" description="Protein kinase" evidence="6">
    <location>
        <begin position="17"/>
        <end position="285"/>
    </location>
</feature>
<dbReference type="Gene3D" id="3.30.200.20">
    <property type="entry name" value="Phosphorylase Kinase, domain 1"/>
    <property type="match status" value="1"/>
</dbReference>
<dbReference type="InterPro" id="IPR011009">
    <property type="entry name" value="Kinase-like_dom_sf"/>
</dbReference>
<dbReference type="RefSeq" id="WP_203893364.1">
    <property type="nucleotide sequence ID" value="NZ_BOOH01000044.1"/>
</dbReference>
<name>A0A8J3RSN6_9ACTN</name>
<comment type="caution">
    <text evidence="7">The sequence shown here is derived from an EMBL/GenBank/DDBJ whole genome shotgun (WGS) entry which is preliminary data.</text>
</comment>
<dbReference type="PROSITE" id="PS50011">
    <property type="entry name" value="PROTEIN_KINASE_DOM"/>
    <property type="match status" value="1"/>
</dbReference>
<dbReference type="SMART" id="SM00220">
    <property type="entry name" value="S_TKc"/>
    <property type="match status" value="1"/>
</dbReference>
<dbReference type="Proteomes" id="UP000616724">
    <property type="component" value="Unassembled WGS sequence"/>
</dbReference>
<feature type="compositionally biased region" description="Low complexity" evidence="5">
    <location>
        <begin position="390"/>
        <end position="405"/>
    </location>
</feature>
<dbReference type="SUPFAM" id="SSF56112">
    <property type="entry name" value="Protein kinase-like (PK-like)"/>
    <property type="match status" value="1"/>
</dbReference>
<feature type="compositionally biased region" description="Basic and acidic residues" evidence="5">
    <location>
        <begin position="306"/>
        <end position="324"/>
    </location>
</feature>
<dbReference type="Gene3D" id="2.130.10.10">
    <property type="entry name" value="YVTN repeat-like/Quinoprotein amine dehydrogenase"/>
    <property type="match status" value="1"/>
</dbReference>